<keyword evidence="1" id="KW-0732">Signal</keyword>
<evidence type="ECO:0000256" key="1">
    <source>
        <dbReference type="SAM" id="SignalP"/>
    </source>
</evidence>
<sequence>MDQKRIILLMFLLLRAVVADDGSNSDHKSPDDLKADATGYGNGGGDTITIQAVPIAAGGYSGTGSYRGGVGGGFGGLGVNNGDGNNNVILAILAVPLRLQNTGGQGGAKSGGGSSQGGGGYRPWWY</sequence>
<accession>A0ABM1B7C1</accession>
<dbReference type="Proteomes" id="UP000694941">
    <property type="component" value="Unplaced"/>
</dbReference>
<feature type="chain" id="PRO_5045593311" evidence="1">
    <location>
        <begin position="20"/>
        <end position="126"/>
    </location>
</feature>
<proteinExistence type="predicted"/>
<feature type="signal peptide" evidence="1">
    <location>
        <begin position="1"/>
        <end position="19"/>
    </location>
</feature>
<protein>
    <submittedName>
        <fullName evidence="3">Glycine-rich cell wall structural protein 1.0-like</fullName>
    </submittedName>
</protein>
<dbReference type="RefSeq" id="XP_013776279.1">
    <property type="nucleotide sequence ID" value="XM_013920825.1"/>
</dbReference>
<evidence type="ECO:0000313" key="2">
    <source>
        <dbReference type="Proteomes" id="UP000694941"/>
    </source>
</evidence>
<gene>
    <name evidence="3" type="primary">LOC106461040</name>
</gene>
<keyword evidence="2" id="KW-1185">Reference proteome</keyword>
<name>A0ABM1B7C1_LIMPO</name>
<organism evidence="2 3">
    <name type="scientific">Limulus polyphemus</name>
    <name type="common">Atlantic horseshoe crab</name>
    <dbReference type="NCBI Taxonomy" id="6850"/>
    <lineage>
        <taxon>Eukaryota</taxon>
        <taxon>Metazoa</taxon>
        <taxon>Ecdysozoa</taxon>
        <taxon>Arthropoda</taxon>
        <taxon>Chelicerata</taxon>
        <taxon>Merostomata</taxon>
        <taxon>Xiphosura</taxon>
        <taxon>Limulidae</taxon>
        <taxon>Limulus</taxon>
    </lineage>
</organism>
<evidence type="ECO:0000313" key="3">
    <source>
        <dbReference type="RefSeq" id="XP_013776279.1"/>
    </source>
</evidence>
<dbReference type="GeneID" id="106461040"/>
<reference evidence="3" key="1">
    <citation type="submission" date="2025-08" db="UniProtKB">
        <authorList>
            <consortium name="RefSeq"/>
        </authorList>
    </citation>
    <scope>IDENTIFICATION</scope>
    <source>
        <tissue evidence="3">Muscle</tissue>
    </source>
</reference>